<evidence type="ECO:0000256" key="2">
    <source>
        <dbReference type="ARBA" id="ARBA00022679"/>
    </source>
</evidence>
<feature type="compositionally biased region" description="Acidic residues" evidence="6">
    <location>
        <begin position="1651"/>
        <end position="1661"/>
    </location>
</feature>
<keyword evidence="2" id="KW-0808">Transferase</keyword>
<dbReference type="GeneID" id="87860769"/>
<evidence type="ECO:0000256" key="1">
    <source>
        <dbReference type="ARBA" id="ARBA00022603"/>
    </source>
</evidence>
<dbReference type="Pfam" id="PF00856">
    <property type="entry name" value="SET"/>
    <property type="match status" value="1"/>
</dbReference>
<comment type="caution">
    <text evidence="9">The sequence shown here is derived from an EMBL/GenBank/DDBJ whole genome shotgun (WGS) entry which is preliminary data.</text>
</comment>
<evidence type="ECO:0000313" key="9">
    <source>
        <dbReference type="EMBL" id="KAK3334976.1"/>
    </source>
</evidence>
<feature type="compositionally biased region" description="Low complexity" evidence="6">
    <location>
        <begin position="2004"/>
        <end position="2022"/>
    </location>
</feature>
<feature type="compositionally biased region" description="Gly residues" evidence="6">
    <location>
        <begin position="1581"/>
        <end position="1591"/>
    </location>
</feature>
<keyword evidence="1" id="KW-0489">Methyltransferase</keyword>
<reference evidence="9" key="2">
    <citation type="submission" date="2023-06" db="EMBL/GenBank/DDBJ databases">
        <authorList>
            <consortium name="Lawrence Berkeley National Laboratory"/>
            <person name="Haridas S."/>
            <person name="Hensen N."/>
            <person name="Bonometti L."/>
            <person name="Westerberg I."/>
            <person name="Brannstrom I.O."/>
            <person name="Guillou S."/>
            <person name="Cros-Aarteil S."/>
            <person name="Calhoun S."/>
            <person name="Kuo A."/>
            <person name="Mondo S."/>
            <person name="Pangilinan J."/>
            <person name="Riley R."/>
            <person name="Labutti K."/>
            <person name="Andreopoulos B."/>
            <person name="Lipzen A."/>
            <person name="Chen C."/>
            <person name="Yanf M."/>
            <person name="Daum C."/>
            <person name="Ng V."/>
            <person name="Clum A."/>
            <person name="Steindorff A."/>
            <person name="Ohm R."/>
            <person name="Martin F."/>
            <person name="Silar P."/>
            <person name="Natvig D."/>
            <person name="Lalanne C."/>
            <person name="Gautier V."/>
            <person name="Ament-Velasquez S.L."/>
            <person name="Kruys A."/>
            <person name="Hutchinson M.I."/>
            <person name="Powell A.J."/>
            <person name="Barry K."/>
            <person name="Miller A.N."/>
            <person name="Grigoriev I.V."/>
            <person name="Debuchy R."/>
            <person name="Gladieux P."/>
            <person name="Thoren M.H."/>
            <person name="Johannesson H."/>
        </authorList>
    </citation>
    <scope>NUCLEOTIDE SEQUENCE</scope>
    <source>
        <strain evidence="9">CBS 560.94</strain>
    </source>
</reference>
<evidence type="ECO:0000256" key="3">
    <source>
        <dbReference type="ARBA" id="ARBA00022691"/>
    </source>
</evidence>
<dbReference type="Pfam" id="PF21509">
    <property type="entry name" value="Ezh2-like__CXC_fung"/>
    <property type="match status" value="1"/>
</dbReference>
<reference evidence="9" key="1">
    <citation type="journal article" date="2023" name="Mol. Phylogenet. Evol.">
        <title>Genome-scale phylogeny and comparative genomics of the fungal order Sordariales.</title>
        <authorList>
            <person name="Hensen N."/>
            <person name="Bonometti L."/>
            <person name="Westerberg I."/>
            <person name="Brannstrom I.O."/>
            <person name="Guillou S."/>
            <person name="Cros-Aarteil S."/>
            <person name="Calhoun S."/>
            <person name="Haridas S."/>
            <person name="Kuo A."/>
            <person name="Mondo S."/>
            <person name="Pangilinan J."/>
            <person name="Riley R."/>
            <person name="LaButti K."/>
            <person name="Andreopoulos B."/>
            <person name="Lipzen A."/>
            <person name="Chen C."/>
            <person name="Yan M."/>
            <person name="Daum C."/>
            <person name="Ng V."/>
            <person name="Clum A."/>
            <person name="Steindorff A."/>
            <person name="Ohm R.A."/>
            <person name="Martin F."/>
            <person name="Silar P."/>
            <person name="Natvig D.O."/>
            <person name="Lalanne C."/>
            <person name="Gautier V."/>
            <person name="Ament-Velasquez S.L."/>
            <person name="Kruys A."/>
            <person name="Hutchinson M.I."/>
            <person name="Powell A.J."/>
            <person name="Barry K."/>
            <person name="Miller A.N."/>
            <person name="Grigoriev I.V."/>
            <person name="Debuchy R."/>
            <person name="Gladieux P."/>
            <person name="Hiltunen Thoren M."/>
            <person name="Johannesson H."/>
        </authorList>
    </citation>
    <scope>NUCLEOTIDE SEQUENCE</scope>
    <source>
        <strain evidence="9">CBS 560.94</strain>
    </source>
</reference>
<feature type="compositionally biased region" description="Acidic residues" evidence="6">
    <location>
        <begin position="1808"/>
        <end position="1820"/>
    </location>
</feature>
<evidence type="ECO:0000256" key="4">
    <source>
        <dbReference type="ARBA" id="ARBA00023015"/>
    </source>
</evidence>
<feature type="compositionally biased region" description="Polar residues" evidence="6">
    <location>
        <begin position="1967"/>
        <end position="1992"/>
    </location>
</feature>
<keyword evidence="4" id="KW-0805">Transcription regulation</keyword>
<dbReference type="PROSITE" id="PS51633">
    <property type="entry name" value="CXC"/>
    <property type="match status" value="1"/>
</dbReference>
<evidence type="ECO:0000256" key="6">
    <source>
        <dbReference type="SAM" id="MobiDB-lite"/>
    </source>
</evidence>
<feature type="region of interest" description="Disordered" evidence="6">
    <location>
        <begin position="1768"/>
        <end position="2099"/>
    </location>
</feature>
<dbReference type="PROSITE" id="PS50280">
    <property type="entry name" value="SET"/>
    <property type="match status" value="1"/>
</dbReference>
<feature type="compositionally biased region" description="Polar residues" evidence="6">
    <location>
        <begin position="357"/>
        <end position="389"/>
    </location>
</feature>
<feature type="compositionally biased region" description="Gly residues" evidence="6">
    <location>
        <begin position="138"/>
        <end position="148"/>
    </location>
</feature>
<keyword evidence="5" id="KW-0804">Transcription</keyword>
<dbReference type="InterPro" id="IPR040595">
    <property type="entry name" value="EZH2_N"/>
</dbReference>
<dbReference type="SMART" id="SM00317">
    <property type="entry name" value="SET"/>
    <property type="match status" value="1"/>
</dbReference>
<accession>A0AAE0J127</accession>
<feature type="compositionally biased region" description="Acidic residues" evidence="6">
    <location>
        <begin position="1515"/>
        <end position="1526"/>
    </location>
</feature>
<dbReference type="InterPro" id="IPR048360">
    <property type="entry name" value="Ezh2_CXC_fung"/>
</dbReference>
<feature type="region of interest" description="Disordered" evidence="6">
    <location>
        <begin position="782"/>
        <end position="806"/>
    </location>
</feature>
<dbReference type="Pfam" id="PF18601">
    <property type="entry name" value="EZH2_N"/>
    <property type="match status" value="1"/>
</dbReference>
<dbReference type="SUPFAM" id="SSF82199">
    <property type="entry name" value="SET domain"/>
    <property type="match status" value="1"/>
</dbReference>
<feature type="compositionally biased region" description="Acidic residues" evidence="6">
    <location>
        <begin position="1439"/>
        <end position="1448"/>
    </location>
</feature>
<dbReference type="InterPro" id="IPR040968">
    <property type="entry name" value="EZH2_MCSS_fung"/>
</dbReference>
<evidence type="ECO:0000259" key="7">
    <source>
        <dbReference type="PROSITE" id="PS50280"/>
    </source>
</evidence>
<feature type="region of interest" description="Disordered" evidence="6">
    <location>
        <begin position="24"/>
        <end position="49"/>
    </location>
</feature>
<feature type="compositionally biased region" description="Polar residues" evidence="6">
    <location>
        <begin position="1782"/>
        <end position="1807"/>
    </location>
</feature>
<dbReference type="Proteomes" id="UP001278500">
    <property type="component" value="Unassembled WGS sequence"/>
</dbReference>
<evidence type="ECO:0000313" key="10">
    <source>
        <dbReference type="Proteomes" id="UP001278500"/>
    </source>
</evidence>
<feature type="domain" description="SET" evidence="7">
    <location>
        <begin position="1121"/>
        <end position="1250"/>
    </location>
</feature>
<feature type="compositionally biased region" description="Polar residues" evidence="6">
    <location>
        <begin position="152"/>
        <end position="171"/>
    </location>
</feature>
<feature type="compositionally biased region" description="Acidic residues" evidence="6">
    <location>
        <begin position="1828"/>
        <end position="1897"/>
    </location>
</feature>
<dbReference type="Gene3D" id="2.170.270.10">
    <property type="entry name" value="SET domain"/>
    <property type="match status" value="1"/>
</dbReference>
<feature type="region of interest" description="Disordered" evidence="6">
    <location>
        <begin position="1260"/>
        <end position="1704"/>
    </location>
</feature>
<protein>
    <recommendedName>
        <fullName evidence="11">SET domain-containing protein</fullName>
    </recommendedName>
</protein>
<proteinExistence type="predicted"/>
<dbReference type="Pfam" id="PF18600">
    <property type="entry name" value="Ezh2_MCSS_fung"/>
    <property type="match status" value="1"/>
</dbReference>
<dbReference type="PANTHER" id="PTHR45747">
    <property type="entry name" value="HISTONE-LYSINE N-METHYLTRANSFERASE E(Z)"/>
    <property type="match status" value="1"/>
</dbReference>
<dbReference type="RefSeq" id="XP_062677142.1">
    <property type="nucleotide sequence ID" value="XM_062823615.1"/>
</dbReference>
<feature type="compositionally biased region" description="Low complexity" evidence="6">
    <location>
        <begin position="1683"/>
        <end position="1704"/>
    </location>
</feature>
<feature type="compositionally biased region" description="Low complexity" evidence="6">
    <location>
        <begin position="2040"/>
        <end position="2052"/>
    </location>
</feature>
<feature type="compositionally biased region" description="Acidic residues" evidence="6">
    <location>
        <begin position="1344"/>
        <end position="1355"/>
    </location>
</feature>
<evidence type="ECO:0008006" key="11">
    <source>
        <dbReference type="Google" id="ProtNLM"/>
    </source>
</evidence>
<name>A0AAE0J127_9PEZI</name>
<feature type="compositionally biased region" description="Polar residues" evidence="6">
    <location>
        <begin position="262"/>
        <end position="313"/>
    </location>
</feature>
<dbReference type="GO" id="GO:0003682">
    <property type="term" value="F:chromatin binding"/>
    <property type="evidence" value="ECO:0007669"/>
    <property type="project" value="TreeGrafter"/>
</dbReference>
<evidence type="ECO:0000259" key="8">
    <source>
        <dbReference type="PROSITE" id="PS51633"/>
    </source>
</evidence>
<feature type="compositionally biased region" description="Basic residues" evidence="6">
    <location>
        <begin position="2053"/>
        <end position="2062"/>
    </location>
</feature>
<dbReference type="GO" id="GO:0046976">
    <property type="term" value="F:histone H3K27 methyltransferase activity"/>
    <property type="evidence" value="ECO:0007669"/>
    <property type="project" value="TreeGrafter"/>
</dbReference>
<feature type="region of interest" description="Disordered" evidence="6">
    <location>
        <begin position="108"/>
        <end position="498"/>
    </location>
</feature>
<feature type="compositionally biased region" description="Low complexity" evidence="6">
    <location>
        <begin position="1898"/>
        <end position="1910"/>
    </location>
</feature>
<feature type="compositionally biased region" description="Polar residues" evidence="6">
    <location>
        <begin position="1468"/>
        <end position="1478"/>
    </location>
</feature>
<feature type="compositionally biased region" description="Low complexity" evidence="6">
    <location>
        <begin position="1480"/>
        <end position="1508"/>
    </location>
</feature>
<dbReference type="EMBL" id="JAUEPP010000009">
    <property type="protein sequence ID" value="KAK3334976.1"/>
    <property type="molecule type" value="Genomic_DNA"/>
</dbReference>
<feature type="compositionally biased region" description="Basic residues" evidence="6">
    <location>
        <begin position="1306"/>
        <end position="1318"/>
    </location>
</feature>
<feature type="compositionally biased region" description="Low complexity" evidence="6">
    <location>
        <begin position="1943"/>
        <end position="1958"/>
    </location>
</feature>
<feature type="region of interest" description="Disordered" evidence="6">
    <location>
        <begin position="956"/>
        <end position="975"/>
    </location>
</feature>
<dbReference type="InterPro" id="IPR045318">
    <property type="entry name" value="EZH1/2-like"/>
</dbReference>
<feature type="compositionally biased region" description="Basic residues" evidence="6">
    <location>
        <begin position="1360"/>
        <end position="1379"/>
    </location>
</feature>
<feature type="compositionally biased region" description="Low complexity" evidence="6">
    <location>
        <begin position="1768"/>
        <end position="1781"/>
    </location>
</feature>
<dbReference type="GO" id="GO:0032259">
    <property type="term" value="P:methylation"/>
    <property type="evidence" value="ECO:0007669"/>
    <property type="project" value="UniProtKB-KW"/>
</dbReference>
<feature type="compositionally biased region" description="Acidic residues" evidence="6">
    <location>
        <begin position="1382"/>
        <end position="1407"/>
    </location>
</feature>
<gene>
    <name evidence="9" type="ORF">B0H65DRAFT_339210</name>
</gene>
<sequence>MHPGRLATHQTGIRGGVVVPEPFSLADRFTDESSKDASSSSSDDEDDGVEVVAAVVRANAPTEGITFNGSIHYREDLNPSLGRGRGLLWKRPTIIPRQPSPVEIIIQKSHSPVRKSSSPAKTTTSTSNHGTKTNNTGTGSGSVSGIGEGSSKVNNRSTSDSKKTTCSPNKDTINDREAMRPPSTQPKPILKTMSSVPGKPPARVQDEEPRRPQPIFGPARNPTRVTEGGHMISASQRQSSKPIAESIFKAPSQTAPKAAPNRHQNTQSRYPQSQPQAHNPSSSISSQASFRTSSQTAPGQVQGQRHSTTQVPVPSSVFKPPYQPPRQPSSQAPPGHVQRETRIPPPNVGKNIFNAPSRPSFQPASQQTSSQVNDPQPRNQQPYPTNNVSKAPPQPLVRPAVQPHRSGLLLSQPTLSRLSQPQSSGARIPQSQPSGPDIPQPLASTILPPQPQSPPQPQPQMSTSEFIAQHPASASAASISSEVSFQKAPATQPPEAPNLTVQDIESKLESFNATVGEDHARYVEYLLDEAEQMAPEPKHLSDFDVFADMPALGAPATTSDAASVLDGGVETMAFKLKLHHGDNGKPKAPTKAFKCPVVKIKTDKEVVPKYRFHHTEIKKNILVPNTMLTFVPHLRDVDPDSVDERDYINWLNELDKLDTQSGFKTENRQQKHNKRIRDESTATLSMYIEPWLKQLGLDVVCTRPTLIRYMLSQEENKAHITQQQKDALLNTYKDDAILSPKAVEAARIFTLAFNNVFGNNTDPERSITLRDVLLLEKRETVVDEKRAKETPPPANPQRDQSDSNGLLPKVEASLSSYAVLGCNVCFSHDCEHGDIDAHNYHRTFSLDSVGGVIRALKRKWADQVASMGGDEEAVAAASKKALHLPCHNACYRHYDVGPAAAPVTPWANSEVSVLEDMFFSVGHSQTLKAQCVVASVLGRKCWEVYRKINELGLSLPHVSPPRPKTNPKGGPPAKVKSLSWYDRRKKCLIGDWQDQTATHEHSIREITEPCHHDGPCTKDNRACPCANASPRPLLCDRFCQCTVDECALKFTGCACHSTGKTCIQRQKEGKPCICIMLNRECDPVVCKGCGAKERGDPDNAHDEALHSTGCQNVSLQRGASKTVLLGKSQLEGCGYGLFTAEDISQDEFVIEYTGELITHDEGVRREARRGEGFGSQGTSSYLFTLLEHEGIWVDAAMYGNLSRYINHASESDKKACNITPKIVYVNNEYRIKFTALRDIKAGEELFFNYGDNFPNLTKKLLQDQDGDGEDNGAATSKTKGKRGSSSLAQRGTARKATTKASSTAKSKAKSQGRARGARKTAVMEIPPSDDDEDETWTKDPVPLYEEEDDDEDEDFYFPGGRKRRKRGGKRPGAGRKKKTPSPEEEEGEGEEAHEEEDEEAKADEDGDVPMADADGTSGQPTRSRRARAVSEISDSQAERDEDESEDSDAPLSPSRVTARRRRQLRTTAGQNATSTATTGAAINNTSRATSTSASAYTTAASTSTSTPAPSQPGDGDGDGDGDDEAPDSNQGQGKKRSNRGGARPGAGRKPRKTLRQASGTGSASESTTAGTSHWDRLKSTIGGGGGSGSASGAGSAFTSASASVSAPSISPSAPAGPSGHSGSSPGRGKKRKADEAADVYSMDENSSASGSEDEEESEAGSEPESTQNQVLPKRQKTTTTTVASPSKSSRNRNRTTLTRSSRAAAATAAVKAKAMASPATMKIKPLGVTVTRSPGGTAAHALRAHGHNAAAQAQIRAEQSLRAAAAAAAAAGVTANAQQAQHPQLQEPPQSSSNLYHTAANFQPFTSDNDEDDEEEEGEEVEKSPDGNENEDEDEDEDDDDDDDESHGDGDDGDVDVENEDTDTGGDEDGDNGDDADNEVDDEEGEEDVSGDYDSEDGAASNASEVSESASADEDENDNGDREDSEEDQSPVKRLRPRPQQQASSLAKSKSATTSGAAVVGGKVLRQRSNQSQSQGKITRQQSSIATTTASGSKDKTEQRKLTRSTTTATSTSTGTSNAGTRKTPNPNPKPKASKETRPTAATAAAASNASSKRTKLTKGTKRSAASKGEKKEGGPQPQEGEGSHRKRQRPLRYRNEEE</sequence>
<dbReference type="GO" id="GO:0031507">
    <property type="term" value="P:heterochromatin formation"/>
    <property type="evidence" value="ECO:0007669"/>
    <property type="project" value="TreeGrafter"/>
</dbReference>
<feature type="compositionally biased region" description="Low complexity" evidence="6">
    <location>
        <begin position="1592"/>
        <end position="1626"/>
    </location>
</feature>
<feature type="compositionally biased region" description="Pro residues" evidence="6">
    <location>
        <begin position="448"/>
        <end position="458"/>
    </location>
</feature>
<dbReference type="InterPro" id="IPR026489">
    <property type="entry name" value="CXC_dom"/>
</dbReference>
<feature type="domain" description="CXC" evidence="8">
    <location>
        <begin position="983"/>
        <end position="1106"/>
    </location>
</feature>
<organism evidence="9 10">
    <name type="scientific">Neurospora tetraspora</name>
    <dbReference type="NCBI Taxonomy" id="94610"/>
    <lineage>
        <taxon>Eukaryota</taxon>
        <taxon>Fungi</taxon>
        <taxon>Dikarya</taxon>
        <taxon>Ascomycota</taxon>
        <taxon>Pezizomycotina</taxon>
        <taxon>Sordariomycetes</taxon>
        <taxon>Sordariomycetidae</taxon>
        <taxon>Sordariales</taxon>
        <taxon>Sordariaceae</taxon>
        <taxon>Neurospora</taxon>
    </lineage>
</organism>
<dbReference type="GO" id="GO:0005634">
    <property type="term" value="C:nucleus"/>
    <property type="evidence" value="ECO:0007669"/>
    <property type="project" value="TreeGrafter"/>
</dbReference>
<keyword evidence="10" id="KW-1185">Reference proteome</keyword>
<feature type="compositionally biased region" description="Low complexity" evidence="6">
    <location>
        <begin position="1557"/>
        <end position="1572"/>
    </location>
</feature>
<dbReference type="InterPro" id="IPR001214">
    <property type="entry name" value="SET_dom"/>
</dbReference>
<feature type="compositionally biased region" description="Low complexity" evidence="6">
    <location>
        <begin position="115"/>
        <end position="137"/>
    </location>
</feature>
<feature type="compositionally biased region" description="Polar residues" evidence="6">
    <location>
        <begin position="409"/>
        <end position="434"/>
    </location>
</feature>
<dbReference type="InterPro" id="IPR046341">
    <property type="entry name" value="SET_dom_sf"/>
</dbReference>
<feature type="compositionally biased region" description="Low complexity" evidence="6">
    <location>
        <begin position="472"/>
        <end position="481"/>
    </location>
</feature>
<keyword evidence="3" id="KW-0949">S-adenosyl-L-methionine</keyword>
<dbReference type="PANTHER" id="PTHR45747:SF4">
    <property type="entry name" value="HISTONE-LYSINE N-METHYLTRANSFERASE E(Z)"/>
    <property type="match status" value="1"/>
</dbReference>
<feature type="compositionally biased region" description="Acidic residues" evidence="6">
    <location>
        <begin position="1911"/>
        <end position="1929"/>
    </location>
</feature>
<evidence type="ECO:0000256" key="5">
    <source>
        <dbReference type="ARBA" id="ARBA00023163"/>
    </source>
</evidence>